<dbReference type="EMBL" id="WTYC01000003">
    <property type="protein sequence ID" value="MXO48022.1"/>
    <property type="molecule type" value="Genomic_DNA"/>
</dbReference>
<dbReference type="Proteomes" id="UP000448199">
    <property type="component" value="Unassembled WGS sequence"/>
</dbReference>
<name>A0A844XSM9_9SPHN</name>
<dbReference type="PANTHER" id="PTHR39200">
    <property type="entry name" value="HYPOTHETICAL EXPORTED PROTEIN"/>
    <property type="match status" value="1"/>
</dbReference>
<feature type="domain" description="Putative auto-transporter adhesin head GIN" evidence="3">
    <location>
        <begin position="48"/>
        <end position="227"/>
    </location>
</feature>
<dbReference type="Pfam" id="PF10988">
    <property type="entry name" value="DUF2807"/>
    <property type="match status" value="1"/>
</dbReference>
<keyword evidence="2" id="KW-0732">Signal</keyword>
<feature type="compositionally biased region" description="Pro residues" evidence="1">
    <location>
        <begin position="256"/>
        <end position="267"/>
    </location>
</feature>
<dbReference type="OrthoDB" id="7425768at2"/>
<feature type="signal peptide" evidence="2">
    <location>
        <begin position="1"/>
        <end position="22"/>
    </location>
</feature>
<proteinExistence type="predicted"/>
<evidence type="ECO:0000313" key="4">
    <source>
        <dbReference type="EMBL" id="MXO48022.1"/>
    </source>
</evidence>
<keyword evidence="5" id="KW-1185">Reference proteome</keyword>
<feature type="chain" id="PRO_5032383801" evidence="2">
    <location>
        <begin position="23"/>
        <end position="267"/>
    </location>
</feature>
<dbReference type="Gene3D" id="2.160.20.120">
    <property type="match status" value="1"/>
</dbReference>
<reference evidence="4 5" key="1">
    <citation type="submission" date="2019-12" db="EMBL/GenBank/DDBJ databases">
        <title>Genomic-based taxomic classification of the family Erythrobacteraceae.</title>
        <authorList>
            <person name="Xu L."/>
        </authorList>
    </citation>
    <scope>NUCLEOTIDE SEQUENCE [LARGE SCALE GENOMIC DNA]</scope>
    <source>
        <strain evidence="4 5">DSM 17792</strain>
    </source>
</reference>
<dbReference type="InterPro" id="IPR021255">
    <property type="entry name" value="DUF2807"/>
</dbReference>
<dbReference type="PROSITE" id="PS51257">
    <property type="entry name" value="PROKAR_LIPOPROTEIN"/>
    <property type="match status" value="1"/>
</dbReference>
<evidence type="ECO:0000313" key="5">
    <source>
        <dbReference type="Proteomes" id="UP000448199"/>
    </source>
</evidence>
<feature type="region of interest" description="Disordered" evidence="1">
    <location>
        <begin position="242"/>
        <end position="267"/>
    </location>
</feature>
<protein>
    <submittedName>
        <fullName evidence="4">DUF2807 domain-containing protein</fullName>
    </submittedName>
</protein>
<gene>
    <name evidence="4" type="ORF">GRI69_07110</name>
</gene>
<dbReference type="AlphaFoldDB" id="A0A844XSM9"/>
<feature type="compositionally biased region" description="Low complexity" evidence="1">
    <location>
        <begin position="243"/>
        <end position="255"/>
    </location>
</feature>
<sequence>MLHKVLKGVAPLAALAAGAFLAGCNGNITIGDSEGVPLADLDTSGAPPTKLVLAGPDNVVVSEGPSLDIDVSGDQKAVDALRFTFDDGALGVMRDKNAAKQIGRATVRVTMPSLNAIVMAGSGEIEAESLSGEAEVTIAGSGRATVARVDATKLDLTIAGSGAFEASGSAENLDLTIAGSGASRMAGLRVGKADISVVGSGDAEFASDGKVDANIMGSGSVTVEGNADCTVQAMGSGKLRCRAGASAEPAGSTPAPEAPEPPQDATI</sequence>
<organism evidence="4 5">
    <name type="scientific">Qipengyuania vulgaris</name>
    <dbReference type="NCBI Taxonomy" id="291985"/>
    <lineage>
        <taxon>Bacteria</taxon>
        <taxon>Pseudomonadati</taxon>
        <taxon>Pseudomonadota</taxon>
        <taxon>Alphaproteobacteria</taxon>
        <taxon>Sphingomonadales</taxon>
        <taxon>Erythrobacteraceae</taxon>
        <taxon>Qipengyuania</taxon>
    </lineage>
</organism>
<comment type="caution">
    <text evidence="4">The sequence shown here is derived from an EMBL/GenBank/DDBJ whole genome shotgun (WGS) entry which is preliminary data.</text>
</comment>
<evidence type="ECO:0000256" key="1">
    <source>
        <dbReference type="SAM" id="MobiDB-lite"/>
    </source>
</evidence>
<evidence type="ECO:0000259" key="3">
    <source>
        <dbReference type="Pfam" id="PF10988"/>
    </source>
</evidence>
<evidence type="ECO:0000256" key="2">
    <source>
        <dbReference type="SAM" id="SignalP"/>
    </source>
</evidence>
<dbReference type="PANTHER" id="PTHR39200:SF1">
    <property type="entry name" value="AUTO-TRANSPORTER ADHESIN HEAD GIN DOMAIN-CONTAINING PROTEIN-RELATED"/>
    <property type="match status" value="1"/>
</dbReference>
<accession>A0A844XSM9</accession>